<feature type="binding site" evidence="13">
    <location>
        <position position="449"/>
    </location>
    <ligand>
        <name>NADP(+)</name>
        <dbReference type="ChEBI" id="CHEBI:58349"/>
    </ligand>
</feature>
<evidence type="ECO:0000256" key="5">
    <source>
        <dbReference type="ARBA" id="ARBA00022723"/>
    </source>
</evidence>
<dbReference type="InterPro" id="IPR017896">
    <property type="entry name" value="4Fe4S_Fe-S-bd"/>
</dbReference>
<evidence type="ECO:0000256" key="11">
    <source>
        <dbReference type="ARBA" id="ARBA00047776"/>
    </source>
</evidence>
<feature type="binding site" evidence="13">
    <location>
        <position position="307"/>
    </location>
    <ligand>
        <name>NADP(+)</name>
        <dbReference type="ChEBI" id="CHEBI:58349"/>
    </ligand>
</feature>
<feature type="binding site" evidence="12">
    <location>
        <position position="136"/>
    </location>
    <ligand>
        <name>FAD</name>
        <dbReference type="ChEBI" id="CHEBI:57692"/>
    </ligand>
</feature>
<dbReference type="Gene3D" id="3.50.50.60">
    <property type="entry name" value="FAD/NAD(P)-binding domain"/>
    <property type="match status" value="1"/>
</dbReference>
<comment type="catalytic activity">
    <reaction evidence="11">
        <text>2 reduced [2Fe-2S]-[ferredoxin] + NADP(+) + H(+) = 2 oxidized [2Fe-2S]-[ferredoxin] + NADPH</text>
        <dbReference type="Rhea" id="RHEA:20125"/>
        <dbReference type="Rhea" id="RHEA-COMP:10000"/>
        <dbReference type="Rhea" id="RHEA-COMP:10001"/>
        <dbReference type="ChEBI" id="CHEBI:15378"/>
        <dbReference type="ChEBI" id="CHEBI:33737"/>
        <dbReference type="ChEBI" id="CHEBI:33738"/>
        <dbReference type="ChEBI" id="CHEBI:57783"/>
        <dbReference type="ChEBI" id="CHEBI:58349"/>
        <dbReference type="EC" id="1.18.1.2"/>
    </reaction>
</comment>
<evidence type="ECO:0000256" key="10">
    <source>
        <dbReference type="ARBA" id="ARBA00023014"/>
    </source>
</evidence>
<evidence type="ECO:0000259" key="14">
    <source>
        <dbReference type="PROSITE" id="PS51379"/>
    </source>
</evidence>
<dbReference type="GO" id="GO:0004324">
    <property type="term" value="F:ferredoxin-NADP+ reductase activity"/>
    <property type="evidence" value="ECO:0007669"/>
    <property type="project" value="UniProtKB-EC"/>
</dbReference>
<protein>
    <recommendedName>
        <fullName evidence="3">ferredoxin--NADP(+) reductase</fullName>
        <ecNumber evidence="3">1.18.1.2</ecNumber>
    </recommendedName>
</protein>
<evidence type="ECO:0000256" key="13">
    <source>
        <dbReference type="PIRSR" id="PIRSR000362-2"/>
    </source>
</evidence>
<keyword evidence="9" id="KW-0408">Iron</keyword>
<dbReference type="InterPro" id="IPR021163">
    <property type="entry name" value="Ferredox_Rdtase_adrenod"/>
</dbReference>
<dbReference type="GO" id="GO:0051536">
    <property type="term" value="F:iron-sulfur cluster binding"/>
    <property type="evidence" value="ECO:0007669"/>
    <property type="project" value="UniProtKB-KW"/>
</dbReference>
<evidence type="ECO:0000313" key="15">
    <source>
        <dbReference type="EMBL" id="NVN51652.1"/>
    </source>
</evidence>
<feature type="binding site" evidence="12">
    <location>
        <begin position="449"/>
        <end position="451"/>
    </location>
    <ligand>
        <name>FAD</name>
        <dbReference type="ChEBI" id="CHEBI:57692"/>
    </ligand>
</feature>
<dbReference type="InterPro" id="IPR017900">
    <property type="entry name" value="4Fe4S_Fe_S_CS"/>
</dbReference>
<accession>A0A850PMS1</accession>
<dbReference type="InterPro" id="IPR023753">
    <property type="entry name" value="FAD/NAD-binding_dom"/>
</dbReference>
<keyword evidence="4" id="KW-0285">Flavoprotein</keyword>
<evidence type="ECO:0000256" key="1">
    <source>
        <dbReference type="ARBA" id="ARBA00001974"/>
    </source>
</evidence>
<name>A0A850PMS1_9MYCO</name>
<evidence type="ECO:0000256" key="4">
    <source>
        <dbReference type="ARBA" id="ARBA00022630"/>
    </source>
</evidence>
<evidence type="ECO:0000313" key="16">
    <source>
        <dbReference type="Proteomes" id="UP000570517"/>
    </source>
</evidence>
<reference evidence="15 16" key="1">
    <citation type="submission" date="2020-05" db="EMBL/GenBank/DDBJ databases">
        <title>Draft genome sequence of Mycobacterium hippocampi DL, isolated from European seabass, Dicentrarchus labrax, reared in fish farms.</title>
        <authorList>
            <person name="Stathopoulou P."/>
            <person name="Asimakis E."/>
            <person name="Tzokas K."/>
            <person name="Batargias C."/>
            <person name="Tsiamis G."/>
        </authorList>
    </citation>
    <scope>NUCLEOTIDE SEQUENCE [LARGE SCALE GENOMIC DNA]</scope>
    <source>
        <strain evidence="15 16">DL</strain>
    </source>
</reference>
<organism evidence="15 16">
    <name type="scientific">Mycolicibacterium hippocampi</name>
    <dbReference type="NCBI Taxonomy" id="659824"/>
    <lineage>
        <taxon>Bacteria</taxon>
        <taxon>Bacillati</taxon>
        <taxon>Actinomycetota</taxon>
        <taxon>Actinomycetes</taxon>
        <taxon>Mycobacteriales</taxon>
        <taxon>Mycobacteriaceae</taxon>
        <taxon>Mycolicibacterium</taxon>
    </lineage>
</organism>
<feature type="binding site" evidence="13">
    <location>
        <begin position="295"/>
        <end position="296"/>
    </location>
    <ligand>
        <name>NADP(+)</name>
        <dbReference type="ChEBI" id="CHEBI:58349"/>
    </ligand>
</feature>
<dbReference type="RefSeq" id="WP_178359936.1">
    <property type="nucleotide sequence ID" value="NZ_JABFYL010000039.1"/>
</dbReference>
<feature type="binding site" evidence="12">
    <location>
        <position position="442"/>
    </location>
    <ligand>
        <name>FAD</name>
        <dbReference type="ChEBI" id="CHEBI:57692"/>
    </ligand>
</feature>
<proteinExistence type="inferred from homology"/>
<feature type="binding site" evidence="12">
    <location>
        <position position="144"/>
    </location>
    <ligand>
        <name>FAD</name>
        <dbReference type="ChEBI" id="CHEBI:57692"/>
    </ligand>
</feature>
<feature type="binding site" evidence="12">
    <location>
        <position position="116"/>
    </location>
    <ligand>
        <name>FAD</name>
        <dbReference type="ChEBI" id="CHEBI:57692"/>
    </ligand>
</feature>
<dbReference type="SUPFAM" id="SSF51971">
    <property type="entry name" value="Nucleotide-binding domain"/>
    <property type="match status" value="1"/>
</dbReference>
<dbReference type="SUPFAM" id="SSF54862">
    <property type="entry name" value="4Fe-4S ferredoxins"/>
    <property type="match status" value="1"/>
</dbReference>
<dbReference type="Proteomes" id="UP000570517">
    <property type="component" value="Unassembled WGS sequence"/>
</dbReference>
<dbReference type="EC" id="1.18.1.2" evidence="3"/>
<keyword evidence="7 13" id="KW-0521">NADP</keyword>
<evidence type="ECO:0000256" key="12">
    <source>
        <dbReference type="PIRSR" id="PIRSR000362-1"/>
    </source>
</evidence>
<comment type="cofactor">
    <cofactor evidence="1 12">
        <name>FAD</name>
        <dbReference type="ChEBI" id="CHEBI:57692"/>
    </cofactor>
</comment>
<dbReference type="PROSITE" id="PS00198">
    <property type="entry name" value="4FE4S_FER_1"/>
    <property type="match status" value="1"/>
</dbReference>
<dbReference type="PANTHER" id="PTHR48467:SF1">
    <property type="entry name" value="GLUTAMATE SYNTHASE 1 [NADH], CHLOROPLASTIC-LIKE"/>
    <property type="match status" value="1"/>
</dbReference>
<keyword evidence="5" id="KW-0479">Metal-binding</keyword>
<dbReference type="InterPro" id="IPR036188">
    <property type="entry name" value="FAD/NAD-bd_sf"/>
</dbReference>
<dbReference type="PIRSF" id="PIRSF000362">
    <property type="entry name" value="FNR"/>
    <property type="match status" value="1"/>
</dbReference>
<feature type="binding site" evidence="12">
    <location>
        <position position="180"/>
    </location>
    <ligand>
        <name>FAD</name>
        <dbReference type="ChEBI" id="CHEBI:57692"/>
    </ligand>
</feature>
<dbReference type="Gene3D" id="3.30.70.20">
    <property type="match status" value="1"/>
</dbReference>
<feature type="binding site" evidence="13">
    <location>
        <begin position="251"/>
        <end position="254"/>
    </location>
    <ligand>
        <name>NADP(+)</name>
        <dbReference type="ChEBI" id="CHEBI:58349"/>
    </ligand>
</feature>
<dbReference type="Pfam" id="PF00037">
    <property type="entry name" value="Fer4"/>
    <property type="match status" value="1"/>
</dbReference>
<dbReference type="PROSITE" id="PS51379">
    <property type="entry name" value="4FE4S_FER_2"/>
    <property type="match status" value="1"/>
</dbReference>
<evidence type="ECO:0000256" key="8">
    <source>
        <dbReference type="ARBA" id="ARBA00023002"/>
    </source>
</evidence>
<keyword evidence="8 15" id="KW-0560">Oxidoreductase</keyword>
<evidence type="ECO:0000256" key="6">
    <source>
        <dbReference type="ARBA" id="ARBA00022827"/>
    </source>
</evidence>
<dbReference type="AlphaFoldDB" id="A0A850PMS1"/>
<dbReference type="PANTHER" id="PTHR48467">
    <property type="entry name" value="GLUTAMATE SYNTHASE 1 [NADH], CHLOROPLASTIC-LIKE"/>
    <property type="match status" value="1"/>
</dbReference>
<dbReference type="PRINTS" id="PR00419">
    <property type="entry name" value="ADXRDTASE"/>
</dbReference>
<dbReference type="InterPro" id="IPR055275">
    <property type="entry name" value="Ferredox_Rdtase"/>
</dbReference>
<evidence type="ECO:0000256" key="7">
    <source>
        <dbReference type="ARBA" id="ARBA00022857"/>
    </source>
</evidence>
<evidence type="ECO:0000256" key="2">
    <source>
        <dbReference type="ARBA" id="ARBA00008312"/>
    </source>
</evidence>
<dbReference type="Gene3D" id="3.40.50.720">
    <property type="entry name" value="NAD(P)-binding Rossmann-like Domain"/>
    <property type="match status" value="1"/>
</dbReference>
<dbReference type="GO" id="GO:0046872">
    <property type="term" value="F:metal ion binding"/>
    <property type="evidence" value="ECO:0007669"/>
    <property type="project" value="UniProtKB-KW"/>
</dbReference>
<keyword evidence="16" id="KW-1185">Reference proteome</keyword>
<dbReference type="Pfam" id="PF07992">
    <property type="entry name" value="Pyr_redox_2"/>
    <property type="match status" value="1"/>
</dbReference>
<evidence type="ECO:0000256" key="9">
    <source>
        <dbReference type="ARBA" id="ARBA00023004"/>
    </source>
</evidence>
<keyword evidence="6 12" id="KW-0274">FAD</keyword>
<dbReference type="EMBL" id="JABFYL010000039">
    <property type="protein sequence ID" value="NVN51652.1"/>
    <property type="molecule type" value="Genomic_DNA"/>
</dbReference>
<comment type="caution">
    <text evidence="15">The sequence shown here is derived from an EMBL/GenBank/DDBJ whole genome shotgun (WGS) entry which is preliminary data.</text>
</comment>
<feature type="domain" description="4Fe-4S ferredoxin-type" evidence="14">
    <location>
        <begin position="37"/>
        <end position="66"/>
    </location>
</feature>
<keyword evidence="10" id="KW-0411">Iron-sulfur</keyword>
<evidence type="ECO:0000256" key="3">
    <source>
        <dbReference type="ARBA" id="ARBA00013223"/>
    </source>
</evidence>
<sequence length="534" mass="57527">MTYVITQNCCKDASCVPVCPVDCIRPAGGPGEFSGTEMLYIDPEACIDCGACMDECPVDAIHYEEDLPPHLERFRELNAAYFEHHPLESDSTPPTKQHAPVASGSLRVAVVGAGPAACYAAAELVAIDGVEVDLFERLPTPFGLIRAGVAPDHQHTKSVVNLFSSALADKRFGCHLNVEIGTHLSHQDLLDHHHAVIYAVGSSTSRDLGIPGEDLPGSHPASDVVGWYNGHPDHAQHRFDLSDRRAVIVGNGNVALDVARMLLMAPEELAGTDIAEHALEVLSHSSIEEIVILARRGPRAAAFSVGEFLALGHLPGVDVIIDAPDADLQPDPDDDFETATKLEIAREYAQREPTPGNKRVVFRFHCSPVAVEGSDRVTALAVRRGEDTEVIETSLVLRSIGYRAVPLPDLPFDHATGTVPHDRGRVTDAAGQHLAGVYVTGWIKRGPQGVIGTNRSCAEETVAQLLADFDEGLLERTVAGRESLRALMAGRGITPVDWSGWRAIDTTERDRGTASSRPRVKFVAVEDLLSAAQR</sequence>
<comment type="similarity">
    <text evidence="2">Belongs to the ferredoxin--NADP reductase type 1 family.</text>
</comment>
<gene>
    <name evidence="15" type="ORF">HLY00_1640</name>
</gene>